<organism evidence="13 14">
    <name type="scientific">Ciona savignyi</name>
    <name type="common">Pacific transparent sea squirt</name>
    <dbReference type="NCBI Taxonomy" id="51511"/>
    <lineage>
        <taxon>Eukaryota</taxon>
        <taxon>Metazoa</taxon>
        <taxon>Chordata</taxon>
        <taxon>Tunicata</taxon>
        <taxon>Ascidiacea</taxon>
        <taxon>Phlebobranchia</taxon>
        <taxon>Cionidae</taxon>
        <taxon>Ciona</taxon>
    </lineage>
</organism>
<evidence type="ECO:0000313" key="14">
    <source>
        <dbReference type="Proteomes" id="UP000007875"/>
    </source>
</evidence>
<dbReference type="SUPFAM" id="SSF51735">
    <property type="entry name" value="NAD(P)-binding Rossmann-fold domains"/>
    <property type="match status" value="1"/>
</dbReference>
<evidence type="ECO:0000256" key="6">
    <source>
        <dbReference type="ARBA" id="ARBA00042926"/>
    </source>
</evidence>
<dbReference type="FunCoup" id="H2ZJX9">
    <property type="interactions" value="19"/>
</dbReference>
<dbReference type="Ensembl" id="ENSCSAVT00000018089.1">
    <property type="protein sequence ID" value="ENSCSAVP00000017895.1"/>
    <property type="gene ID" value="ENSCSAVG00000010527.1"/>
</dbReference>
<sequence>MKDGLLNWGICSAGKISNDFALALQNLPTTEHQICAVAARDGDRAKEFADKLKIPKYYSSYKELAENPEIDVVYIGAVNTQHYNVAKLMMESGKHVLCEKPLCVNSAETTGLLNIAREKNVFLMEAIWSRCFPAYSKLKELIASGVIGEVGHVQVSFGEFSSKLVPRIELKELAGGALLDRGIYAIQFAQFVFDEKPINQITMGSLIAPSGPDNKVHIILQYPNNKTAIVSTSLLENLPNEGVICGTKGVIRVCFPVWCPTKIEVSVKYKEKEIFEFPLPPTPDMEGCKFVFRNGQGLKYEAEEVRRCIINGLTESPLLTHNMSQDIADIMDSARKSIGYKLPQDKE</sequence>
<dbReference type="InterPro" id="IPR050984">
    <property type="entry name" value="Gfo/Idh/MocA_domain"/>
</dbReference>
<reference evidence="14" key="1">
    <citation type="submission" date="2003-08" db="EMBL/GenBank/DDBJ databases">
        <authorList>
            <person name="Birren B."/>
            <person name="Nusbaum C."/>
            <person name="Abebe A."/>
            <person name="Abouelleil A."/>
            <person name="Adekoya E."/>
            <person name="Ait-zahra M."/>
            <person name="Allen N."/>
            <person name="Allen T."/>
            <person name="An P."/>
            <person name="Anderson M."/>
            <person name="Anderson S."/>
            <person name="Arachchi H."/>
            <person name="Armbruster J."/>
            <person name="Bachantsang P."/>
            <person name="Baldwin J."/>
            <person name="Barry A."/>
            <person name="Bayul T."/>
            <person name="Blitshsteyn B."/>
            <person name="Bloom T."/>
            <person name="Blye J."/>
            <person name="Boguslavskiy L."/>
            <person name="Borowsky M."/>
            <person name="Boukhgalter B."/>
            <person name="Brunache A."/>
            <person name="Butler J."/>
            <person name="Calixte N."/>
            <person name="Calvo S."/>
            <person name="Camarata J."/>
            <person name="Campo K."/>
            <person name="Chang J."/>
            <person name="Cheshatsang Y."/>
            <person name="Citroen M."/>
            <person name="Collymore A."/>
            <person name="Considine T."/>
            <person name="Cook A."/>
            <person name="Cooke P."/>
            <person name="Corum B."/>
            <person name="Cuomo C."/>
            <person name="David R."/>
            <person name="Dawoe T."/>
            <person name="Degray S."/>
            <person name="Dodge S."/>
            <person name="Dooley K."/>
            <person name="Dorje P."/>
            <person name="Dorjee K."/>
            <person name="Dorris L."/>
            <person name="Duffey N."/>
            <person name="Dupes A."/>
            <person name="Elkins T."/>
            <person name="Engels R."/>
            <person name="Erickson J."/>
            <person name="Farina A."/>
            <person name="Faro S."/>
            <person name="Ferreira P."/>
            <person name="Fischer H."/>
            <person name="Fitzgerald M."/>
            <person name="Foley K."/>
            <person name="Gage D."/>
            <person name="Galagan J."/>
            <person name="Gearin G."/>
            <person name="Gnerre S."/>
            <person name="Gnirke A."/>
            <person name="Goyette A."/>
            <person name="Graham J."/>
            <person name="Grandbois E."/>
            <person name="Gyaltsen K."/>
            <person name="Hafez N."/>
            <person name="Hagopian D."/>
            <person name="Hagos B."/>
            <person name="Hall J."/>
            <person name="Hatcher B."/>
            <person name="Heller A."/>
            <person name="Higgins H."/>
            <person name="Honan T."/>
            <person name="Horn A."/>
            <person name="Houde N."/>
            <person name="Hughes L."/>
            <person name="Hulme W."/>
            <person name="Husby E."/>
            <person name="Iliev I."/>
            <person name="Jaffe D."/>
            <person name="Jones C."/>
            <person name="Kamal M."/>
            <person name="Kamat A."/>
            <person name="Kamvysselis M."/>
            <person name="Karlsson E."/>
            <person name="Kells C."/>
            <person name="Kieu A."/>
            <person name="Kisner P."/>
            <person name="Kodira C."/>
            <person name="Kulbokas E."/>
            <person name="Labutti K."/>
            <person name="Lama D."/>
            <person name="Landers T."/>
            <person name="Leger J."/>
            <person name="Levine S."/>
            <person name="Lewis D."/>
            <person name="Lewis T."/>
            <person name="Lindblad-toh K."/>
            <person name="Liu X."/>
            <person name="Lokyitsang T."/>
            <person name="Lokyitsang Y."/>
            <person name="Lucien O."/>
            <person name="Lui A."/>
            <person name="Ma L.J."/>
            <person name="Mabbitt R."/>
            <person name="Macdonald J."/>
            <person name="Maclean C."/>
            <person name="Major J."/>
            <person name="Manning J."/>
            <person name="Marabella R."/>
            <person name="Maru K."/>
            <person name="Matthews C."/>
            <person name="Mauceli E."/>
            <person name="Mccarthy M."/>
            <person name="Mcdonough S."/>
            <person name="Mcghee T."/>
            <person name="Meldrim J."/>
            <person name="Meneus L."/>
            <person name="Mesirov J."/>
            <person name="Mihalev A."/>
            <person name="Mihova T."/>
            <person name="Mikkelsen T."/>
            <person name="Mlenga V."/>
            <person name="Moru K."/>
            <person name="Mozes J."/>
            <person name="Mulrain L."/>
            <person name="Munson G."/>
            <person name="Naylor J."/>
            <person name="Newes C."/>
            <person name="Nguyen C."/>
            <person name="Nguyen N."/>
            <person name="Nguyen T."/>
            <person name="Nicol R."/>
            <person name="Nielsen C."/>
            <person name="Nizzari M."/>
            <person name="Norbu C."/>
            <person name="Norbu N."/>
            <person name="O'donnell P."/>
            <person name="Okoawo O."/>
            <person name="O'leary S."/>
            <person name="Omotosho B."/>
            <person name="O'neill K."/>
            <person name="Osman S."/>
            <person name="Parker S."/>
            <person name="Perrin D."/>
            <person name="Phunkhang P."/>
            <person name="Piqani B."/>
            <person name="Purcell S."/>
            <person name="Rachupka T."/>
            <person name="Ramasamy U."/>
            <person name="Rameau R."/>
            <person name="Ray V."/>
            <person name="Raymond C."/>
            <person name="Retta R."/>
            <person name="Richardson S."/>
            <person name="Rise C."/>
            <person name="Rodriguez J."/>
            <person name="Rogers J."/>
            <person name="Rogov P."/>
            <person name="Rutman M."/>
            <person name="Schupbach R."/>
            <person name="Seaman C."/>
            <person name="Settipalli S."/>
            <person name="Sharpe T."/>
            <person name="Sheridan J."/>
            <person name="Sherpa N."/>
            <person name="Shi J."/>
            <person name="Smirnov S."/>
            <person name="Smith C."/>
            <person name="Sougnez C."/>
            <person name="Spencer B."/>
            <person name="Stalker J."/>
            <person name="Stange-thomann N."/>
            <person name="Stavropoulos S."/>
            <person name="Stetson K."/>
            <person name="Stone C."/>
            <person name="Stone S."/>
            <person name="Stubbs M."/>
            <person name="Talamas J."/>
            <person name="Tchuinga P."/>
            <person name="Tenzing P."/>
            <person name="Tesfaye S."/>
            <person name="Theodore J."/>
            <person name="Thoulutsang Y."/>
            <person name="Topham K."/>
            <person name="Towey S."/>
            <person name="Tsamla T."/>
            <person name="Tsomo N."/>
            <person name="Vallee D."/>
            <person name="Vassiliev H."/>
            <person name="Venkataraman V."/>
            <person name="Vinson J."/>
            <person name="Vo A."/>
            <person name="Wade C."/>
            <person name="Wang S."/>
            <person name="Wangchuk T."/>
            <person name="Wangdi T."/>
            <person name="Whittaker C."/>
            <person name="Wilkinson J."/>
            <person name="Wu Y."/>
            <person name="Wyman D."/>
            <person name="Yadav S."/>
            <person name="Yang S."/>
            <person name="Yang X."/>
            <person name="Yeager S."/>
            <person name="Yee E."/>
            <person name="Young G."/>
            <person name="Zainoun J."/>
            <person name="Zembeck L."/>
            <person name="Zimmer A."/>
            <person name="Zody M."/>
            <person name="Lander E."/>
        </authorList>
    </citation>
    <scope>NUCLEOTIDE SEQUENCE [LARGE SCALE GENOMIC DNA]</scope>
</reference>
<evidence type="ECO:0000256" key="2">
    <source>
        <dbReference type="ARBA" id="ARBA00023002"/>
    </source>
</evidence>
<dbReference type="OMA" id="AHETGKY"/>
<dbReference type="InParanoid" id="H2ZJX9"/>
<dbReference type="Proteomes" id="UP000007875">
    <property type="component" value="Unassembled WGS sequence"/>
</dbReference>
<keyword evidence="14" id="KW-1185">Reference proteome</keyword>
<dbReference type="Pfam" id="PF22725">
    <property type="entry name" value="GFO_IDH_MocA_C3"/>
    <property type="match status" value="1"/>
</dbReference>
<protein>
    <recommendedName>
        <fullName evidence="5">Trans-1,2-dihydrobenzene-1,2-diol dehydrogenase</fullName>
        <ecNumber evidence="4">1.1.1.179</ecNumber>
        <ecNumber evidence="3">1.3.1.20</ecNumber>
    </recommendedName>
    <alternativeName>
        <fullName evidence="8">D-xylose 1-dehydrogenase</fullName>
    </alternativeName>
    <alternativeName>
        <fullName evidence="7">D-xylose-NADP dehydrogenase</fullName>
    </alternativeName>
    <alternativeName>
        <fullName evidence="6">Dimeric dihydrodiol dehydrogenase</fullName>
    </alternativeName>
</protein>
<dbReference type="STRING" id="51511.ENSCSAVP00000017895"/>
<evidence type="ECO:0000259" key="11">
    <source>
        <dbReference type="Pfam" id="PF01408"/>
    </source>
</evidence>
<dbReference type="PANTHER" id="PTHR22604:SF105">
    <property type="entry name" value="TRANS-1,2-DIHYDROBENZENE-1,2-DIOL DEHYDROGENASE"/>
    <property type="match status" value="1"/>
</dbReference>
<feature type="domain" description="Gfo/Idh/MocA-like oxidoreductase N-terminal" evidence="11">
    <location>
        <begin position="6"/>
        <end position="124"/>
    </location>
</feature>
<evidence type="ECO:0000256" key="9">
    <source>
        <dbReference type="ARBA" id="ARBA00047423"/>
    </source>
</evidence>
<dbReference type="InterPro" id="IPR036291">
    <property type="entry name" value="NAD(P)-bd_dom_sf"/>
</dbReference>
<dbReference type="GeneTree" id="ENSGT00390000007946"/>
<dbReference type="AlphaFoldDB" id="H2ZJX9"/>
<name>H2ZJX9_CIOSA</name>
<dbReference type="PANTHER" id="PTHR22604">
    <property type="entry name" value="OXIDOREDUCTASES"/>
    <property type="match status" value="1"/>
</dbReference>
<comment type="catalytic activity">
    <reaction evidence="10">
        <text>D-xylose + NADP(+) = D-xylono-1,5-lactone + NADPH + H(+)</text>
        <dbReference type="Rhea" id="RHEA:22000"/>
        <dbReference type="ChEBI" id="CHEBI:15378"/>
        <dbReference type="ChEBI" id="CHEBI:15867"/>
        <dbReference type="ChEBI" id="CHEBI:53455"/>
        <dbReference type="ChEBI" id="CHEBI:57783"/>
        <dbReference type="ChEBI" id="CHEBI:58349"/>
        <dbReference type="EC" id="1.1.1.179"/>
    </reaction>
</comment>
<dbReference type="InterPro" id="IPR055170">
    <property type="entry name" value="GFO_IDH_MocA-like_dom"/>
</dbReference>
<dbReference type="EC" id="1.3.1.20" evidence="3"/>
<dbReference type="Gene3D" id="3.30.360.10">
    <property type="entry name" value="Dihydrodipicolinate Reductase, domain 2"/>
    <property type="match status" value="1"/>
</dbReference>
<evidence type="ECO:0000256" key="1">
    <source>
        <dbReference type="ARBA" id="ARBA00010928"/>
    </source>
</evidence>
<evidence type="ECO:0000256" key="8">
    <source>
        <dbReference type="ARBA" id="ARBA00043025"/>
    </source>
</evidence>
<accession>H2ZJX9</accession>
<evidence type="ECO:0000256" key="7">
    <source>
        <dbReference type="ARBA" id="ARBA00042988"/>
    </source>
</evidence>
<dbReference type="GO" id="GO:0000166">
    <property type="term" value="F:nucleotide binding"/>
    <property type="evidence" value="ECO:0007669"/>
    <property type="project" value="InterPro"/>
</dbReference>
<reference evidence="13" key="2">
    <citation type="submission" date="2025-08" db="UniProtKB">
        <authorList>
            <consortium name="Ensembl"/>
        </authorList>
    </citation>
    <scope>IDENTIFICATION</scope>
</reference>
<dbReference type="GO" id="GO:0047115">
    <property type="term" value="F:trans-1,2-dihydrobenzene-1,2-diol dehydrogenase activity"/>
    <property type="evidence" value="ECO:0007669"/>
    <property type="project" value="UniProtKB-EC"/>
</dbReference>
<dbReference type="Gene3D" id="3.40.50.720">
    <property type="entry name" value="NAD(P)-binding Rossmann-like Domain"/>
    <property type="match status" value="1"/>
</dbReference>
<evidence type="ECO:0000256" key="4">
    <source>
        <dbReference type="ARBA" id="ARBA00038984"/>
    </source>
</evidence>
<dbReference type="HOGENOM" id="CLU_023194_7_2_1"/>
<proteinExistence type="inferred from homology"/>
<dbReference type="Pfam" id="PF01408">
    <property type="entry name" value="GFO_IDH_MocA"/>
    <property type="match status" value="1"/>
</dbReference>
<dbReference type="eggNOG" id="KOG2741">
    <property type="taxonomic scope" value="Eukaryota"/>
</dbReference>
<evidence type="ECO:0000259" key="12">
    <source>
        <dbReference type="Pfam" id="PF22725"/>
    </source>
</evidence>
<dbReference type="InterPro" id="IPR000683">
    <property type="entry name" value="Gfo/Idh/MocA-like_OxRdtase_N"/>
</dbReference>
<dbReference type="GO" id="GO:0047837">
    <property type="term" value="F:D-xylose 1-dehydrogenase (NADP+) activity"/>
    <property type="evidence" value="ECO:0007669"/>
    <property type="project" value="UniProtKB-EC"/>
</dbReference>
<dbReference type="EC" id="1.1.1.179" evidence="4"/>
<comment type="similarity">
    <text evidence="1">Belongs to the Gfo/Idh/MocA family.</text>
</comment>
<keyword evidence="2" id="KW-0560">Oxidoreductase</keyword>
<evidence type="ECO:0000313" key="13">
    <source>
        <dbReference type="Ensembl" id="ENSCSAVP00000017895.1"/>
    </source>
</evidence>
<reference evidence="13" key="3">
    <citation type="submission" date="2025-09" db="UniProtKB">
        <authorList>
            <consortium name="Ensembl"/>
        </authorList>
    </citation>
    <scope>IDENTIFICATION</scope>
</reference>
<evidence type="ECO:0000256" key="5">
    <source>
        <dbReference type="ARBA" id="ARBA00040603"/>
    </source>
</evidence>
<feature type="domain" description="GFO/IDH/MocA-like oxidoreductase" evidence="12">
    <location>
        <begin position="135"/>
        <end position="252"/>
    </location>
</feature>
<evidence type="ECO:0000256" key="3">
    <source>
        <dbReference type="ARBA" id="ARBA00038853"/>
    </source>
</evidence>
<evidence type="ECO:0000256" key="10">
    <source>
        <dbReference type="ARBA" id="ARBA00049233"/>
    </source>
</evidence>
<comment type="catalytic activity">
    <reaction evidence="9">
        <text>(1R,2R)-1,2-dihydrobenzene-1,2-diol + NADP(+) = catechol + NADPH + H(+)</text>
        <dbReference type="Rhea" id="RHEA:16729"/>
        <dbReference type="ChEBI" id="CHEBI:10702"/>
        <dbReference type="ChEBI" id="CHEBI:15378"/>
        <dbReference type="ChEBI" id="CHEBI:18135"/>
        <dbReference type="ChEBI" id="CHEBI:57783"/>
        <dbReference type="ChEBI" id="CHEBI:58349"/>
        <dbReference type="EC" id="1.3.1.20"/>
    </reaction>
</comment>
<dbReference type="SUPFAM" id="SSF55347">
    <property type="entry name" value="Glyceraldehyde-3-phosphate dehydrogenase-like, C-terminal domain"/>
    <property type="match status" value="1"/>
</dbReference>